<dbReference type="PANTHER" id="PTHR38432">
    <property type="entry name" value="TELA-LIKE PROTEIN SAOUHSC_01408"/>
    <property type="match status" value="1"/>
</dbReference>
<reference evidence="3 4" key="1">
    <citation type="journal article" date="2014" name="Int. J. Syst. Evol. Microbiol.">
        <title>Brachybacterium ginsengisoli sp. nov., isolated from soil of a ginseng field.</title>
        <authorList>
            <person name="Hoang V.A."/>
            <person name="Kim Y.J."/>
            <person name="Nguyen N.L."/>
            <person name="Yang D.C."/>
        </authorList>
    </citation>
    <scope>NUCLEOTIDE SEQUENCE [LARGE SCALE GENOMIC DNA]</scope>
    <source>
        <strain evidence="3 4">DCY80</strain>
    </source>
</reference>
<sequence>MDKLQPPAPAQEITPAEPVASVDDDQAGAMLPDVPAEQQAELEQRADSWVEQVAQLNPHSQEYTAQVNALGAVARRTFERTTQTSSRFMQQSLRESKEKGTAQESVAKSLSELRTTMEDLAPKEETFGSKALGWLPGRNVAKRYFRTFESNQDQLDQVLGALGRGQEMLQKDNAELAVERRALWEDLAALKKASYLLGLLDDRAVRRAEQTRAEGRAAEADALERDVLFAVRQRRQDVATQIAVTVQAYLSMGLIEDNNTKLQQGVERARTTTVTALRTAVITAQALENQKIVLDQIDAVNRTTDNLISRTSQMLADNSVKIQEQAATSGVSEETLQKAFDNLFTTMDGIDAFRSQANQNFLTTVTNLERQVERSQPYLERMQKEQPEHEQIEQASANAMDLLEIEDPR</sequence>
<dbReference type="Proteomes" id="UP000217889">
    <property type="component" value="Chromosome"/>
</dbReference>
<dbReference type="InterPro" id="IPR008863">
    <property type="entry name" value="Toxic_anion-R_TelA"/>
</dbReference>
<dbReference type="Pfam" id="PF05816">
    <property type="entry name" value="TelA"/>
    <property type="match status" value="1"/>
</dbReference>
<dbReference type="OrthoDB" id="1654346at2"/>
<comment type="similarity">
    <text evidence="1">Belongs to the TelA family.</text>
</comment>
<keyword evidence="4" id="KW-1185">Reference proteome</keyword>
<evidence type="ECO:0000313" key="4">
    <source>
        <dbReference type="Proteomes" id="UP000217889"/>
    </source>
</evidence>
<accession>A0A291H1E2</accession>
<dbReference type="AlphaFoldDB" id="A0A291H1E2"/>
<feature type="region of interest" description="Disordered" evidence="2">
    <location>
        <begin position="81"/>
        <end position="105"/>
    </location>
</feature>
<dbReference type="KEGG" id="bgg:CFK41_16985"/>
<evidence type="ECO:0000313" key="3">
    <source>
        <dbReference type="EMBL" id="ATG56283.1"/>
    </source>
</evidence>
<name>A0A291H1E2_9MICO</name>
<feature type="region of interest" description="Disordered" evidence="2">
    <location>
        <begin position="1"/>
        <end position="46"/>
    </location>
</feature>
<proteinExistence type="inferred from homology"/>
<dbReference type="PANTHER" id="PTHR38432:SF1">
    <property type="entry name" value="TELA-LIKE PROTEIN SAOUHSC_01408"/>
    <property type="match status" value="1"/>
</dbReference>
<dbReference type="EMBL" id="CP023564">
    <property type="protein sequence ID" value="ATG56283.1"/>
    <property type="molecule type" value="Genomic_DNA"/>
</dbReference>
<feature type="compositionally biased region" description="Basic and acidic residues" evidence="2">
    <location>
        <begin position="381"/>
        <end position="392"/>
    </location>
</feature>
<evidence type="ECO:0000256" key="2">
    <source>
        <dbReference type="SAM" id="MobiDB-lite"/>
    </source>
</evidence>
<feature type="compositionally biased region" description="Polar residues" evidence="2">
    <location>
        <begin position="81"/>
        <end position="93"/>
    </location>
</feature>
<dbReference type="RefSeq" id="WP_096800743.1">
    <property type="nucleotide sequence ID" value="NZ_CP023564.1"/>
</dbReference>
<feature type="region of interest" description="Disordered" evidence="2">
    <location>
        <begin position="381"/>
        <end position="409"/>
    </location>
</feature>
<gene>
    <name evidence="3" type="ORF">CFK41_16985</name>
</gene>
<organism evidence="3 4">
    <name type="scientific">Brachybacterium ginsengisoli</name>
    <dbReference type="NCBI Taxonomy" id="1331682"/>
    <lineage>
        <taxon>Bacteria</taxon>
        <taxon>Bacillati</taxon>
        <taxon>Actinomycetota</taxon>
        <taxon>Actinomycetes</taxon>
        <taxon>Micrococcales</taxon>
        <taxon>Dermabacteraceae</taxon>
        <taxon>Brachybacterium</taxon>
    </lineage>
</organism>
<protein>
    <submittedName>
        <fullName evidence="3">Tellurite resistance protein</fullName>
    </submittedName>
</protein>
<evidence type="ECO:0000256" key="1">
    <source>
        <dbReference type="ARBA" id="ARBA00005541"/>
    </source>
</evidence>